<dbReference type="Proteomes" id="UP001150941">
    <property type="component" value="Unassembled WGS sequence"/>
</dbReference>
<dbReference type="GeneID" id="83202258"/>
<sequence length="276" mass="30742">MELVHGNQLSYEDVGLTHRGSGIAFKHLFLGPENTPGNYLLSISRQQVFHSPIHRHNFDQFRFAYRGDVSISPDVILREGELCYHPEGVYYGPQNDTEGERNVLILQFGGTSGQGYLSFAQMKEGHDDLKKHGHFEGGKFYSAAGGEPVDGYEAIWRHTSGRSLSYPEPRYHSIIVSKPKNYQWVRSEGINADVKTMGVFTERETRADLIRVKANAPAKLAGQDAVQLLFVLTGKGKANEDAVETESAIRLLPSIGVELSSDSELILVRFVLPTLH</sequence>
<name>A0A9W9TNL7_9EURO</name>
<reference evidence="1" key="1">
    <citation type="submission" date="2022-11" db="EMBL/GenBank/DDBJ databases">
        <authorList>
            <person name="Petersen C."/>
        </authorList>
    </citation>
    <scope>NUCLEOTIDE SEQUENCE</scope>
    <source>
        <strain evidence="1">IBT 19713</strain>
    </source>
</reference>
<evidence type="ECO:0000313" key="2">
    <source>
        <dbReference type="Proteomes" id="UP001150941"/>
    </source>
</evidence>
<proteinExistence type="predicted"/>
<dbReference type="RefSeq" id="XP_058330695.1">
    <property type="nucleotide sequence ID" value="XM_058474955.1"/>
</dbReference>
<evidence type="ECO:0000313" key="1">
    <source>
        <dbReference type="EMBL" id="KAJ5232703.1"/>
    </source>
</evidence>
<accession>A0A9W9TNL7</accession>
<gene>
    <name evidence="1" type="ORF">N7468_005659</name>
</gene>
<protein>
    <submittedName>
        <fullName evidence="1">Uncharacterized protein</fullName>
    </submittedName>
</protein>
<keyword evidence="2" id="KW-1185">Reference proteome</keyword>
<reference evidence="1" key="2">
    <citation type="journal article" date="2023" name="IMA Fungus">
        <title>Comparative genomic study of the Penicillium genus elucidates a diverse pangenome and 15 lateral gene transfer events.</title>
        <authorList>
            <person name="Petersen C."/>
            <person name="Sorensen T."/>
            <person name="Nielsen M.R."/>
            <person name="Sondergaard T.E."/>
            <person name="Sorensen J.L."/>
            <person name="Fitzpatrick D.A."/>
            <person name="Frisvad J.C."/>
            <person name="Nielsen K.L."/>
        </authorList>
    </citation>
    <scope>NUCLEOTIDE SEQUENCE</scope>
    <source>
        <strain evidence="1">IBT 19713</strain>
    </source>
</reference>
<dbReference type="InterPro" id="IPR011051">
    <property type="entry name" value="RmlC_Cupin_sf"/>
</dbReference>
<dbReference type="OrthoDB" id="4489274at2759"/>
<dbReference type="EMBL" id="JAPQKS010000004">
    <property type="protein sequence ID" value="KAJ5232703.1"/>
    <property type="molecule type" value="Genomic_DNA"/>
</dbReference>
<dbReference type="AlphaFoldDB" id="A0A9W9TNL7"/>
<comment type="caution">
    <text evidence="1">The sequence shown here is derived from an EMBL/GenBank/DDBJ whole genome shotgun (WGS) entry which is preliminary data.</text>
</comment>
<dbReference type="SUPFAM" id="SSF51182">
    <property type="entry name" value="RmlC-like cupins"/>
    <property type="match status" value="1"/>
</dbReference>
<organism evidence="1 2">
    <name type="scientific">Penicillium chermesinum</name>
    <dbReference type="NCBI Taxonomy" id="63820"/>
    <lineage>
        <taxon>Eukaryota</taxon>
        <taxon>Fungi</taxon>
        <taxon>Dikarya</taxon>
        <taxon>Ascomycota</taxon>
        <taxon>Pezizomycotina</taxon>
        <taxon>Eurotiomycetes</taxon>
        <taxon>Eurotiomycetidae</taxon>
        <taxon>Eurotiales</taxon>
        <taxon>Aspergillaceae</taxon>
        <taxon>Penicillium</taxon>
    </lineage>
</organism>